<dbReference type="Pfam" id="PF02854">
    <property type="entry name" value="MIF4G"/>
    <property type="match status" value="1"/>
</dbReference>
<feature type="compositionally biased region" description="Basic and acidic residues" evidence="4">
    <location>
        <begin position="892"/>
        <end position="903"/>
    </location>
</feature>
<dbReference type="PANTHER" id="PTHR23253:SF9">
    <property type="entry name" value="EUKARYOTIC TRANSLATION INITIATION FACTOR 4 GAMMA 2"/>
    <property type="match status" value="1"/>
</dbReference>
<feature type="compositionally biased region" description="Low complexity" evidence="4">
    <location>
        <begin position="712"/>
        <end position="731"/>
    </location>
</feature>
<feature type="compositionally biased region" description="Low complexity" evidence="4">
    <location>
        <begin position="548"/>
        <end position="563"/>
    </location>
</feature>
<evidence type="ECO:0000313" key="6">
    <source>
        <dbReference type="EMBL" id="KAF4667053.1"/>
    </source>
</evidence>
<feature type="region of interest" description="Disordered" evidence="4">
    <location>
        <begin position="967"/>
        <end position="1014"/>
    </location>
</feature>
<feature type="compositionally biased region" description="Low complexity" evidence="4">
    <location>
        <begin position="195"/>
        <end position="208"/>
    </location>
</feature>
<dbReference type="PANTHER" id="PTHR23253">
    <property type="entry name" value="EUKARYOTIC TRANSLATION INITIATION FACTOR 4 GAMMA"/>
    <property type="match status" value="1"/>
</dbReference>
<comment type="caution">
    <text evidence="6">The sequence shown here is derived from an EMBL/GenBank/DDBJ whole genome shotgun (WGS) entry which is preliminary data.</text>
</comment>
<feature type="region of interest" description="Disordered" evidence="4">
    <location>
        <begin position="1"/>
        <end position="81"/>
    </location>
</feature>
<comment type="similarity">
    <text evidence="1">Belongs to the eukaryotic initiation factor 4G family.</text>
</comment>
<dbReference type="GO" id="GO:0016281">
    <property type="term" value="C:eukaryotic translation initiation factor 4F complex"/>
    <property type="evidence" value="ECO:0007669"/>
    <property type="project" value="TreeGrafter"/>
</dbReference>
<feature type="region of interest" description="Disordered" evidence="4">
    <location>
        <begin position="173"/>
        <end position="683"/>
    </location>
</feature>
<dbReference type="EMBL" id="JABAHT010000061">
    <property type="protein sequence ID" value="KAF4667053.1"/>
    <property type="molecule type" value="Genomic_DNA"/>
</dbReference>
<sequence length="1739" mass="185609">MSSTANTSFNQQQSSSNNMGGGTGPNGANNNNTSGRGSWGPQSTGPGKGKGKGAAPSNQGMQPPPPPPPHSAYQPQQQLQGGYYPPAAAGGYIMEEMGMPQQFVPQGYGFVMPPYMAYGGPTSQPPPPPVMPGYGYQMVPAAGMGPGPGGPAYYVPMQGVPYGVPGQEYAMQAAMMPPPPPPQHQQGYPGGGMYGPPYGSPMDSGGPMSAPPMPRPGSGPQQQQPPHSGATVGNASDSASGVMGGEDTHLQQQQQQHLNSNNSNNNIQHPAASSRPGGNVPSGGPPSRGGSMGPGARPFPGPPQREGSAVSLPGGRPRKPLTIIDPSTGQEVKLVDQPDTTTTTAAKDSKAANSSGSDSNAAPVAPTAAPTAATAKPARLDSGTVEEKTGETRPTTAATTERPGSRQKPAQPPSFAAVAAGVASAGSSTDAAEGSAGQAVGRGQKQEPPASPTAAAHHDDYRGVNDRKKLLNAALRKPLSSATTKPPLIDSKHPKQQQSTAPPAARPEGPSESPAQDVERQRPRSSSSSRVQSTGFEEDKVNGEAYEQQHGGQQQHAGLIPAAGGPPPPMYQMGGPMPYGGIPPYGTPPPPAYLGPQYGGPLQQQQQPMPMYPQPPQGGGAMMMPVFPQPGMHGHVEEGEMASPPLPPMPSEPQQQQQPPVSGDLSSSPPASQASVAKSTTQYGGKKLALNKAIAKKPPAVAVTSPAEKEASTAPTSGTAAAANEAIAPHTEGPNHLGETSAVTLERKKLFSRAIGKPKPAVTPPPPQPSPEPAQEAAPAVDDSKQEAVLEAAVAAPKSVSGTPPSSVASLAKKRGFKNMPIERSAVHPSPVVAPQPAAPAVSEEPQQPEALLEPAAVTSSVPTPETEAASKDKDSWEETSSSEGEPAKAAVVHEEAEVREGEETPSAQSSEEPLPEPLPFTGPLSRNDLLRMFLVAPATEAFRGDARPIDFADEAPPAPLVSLSVASTSQVRQPGGGSAGGLRRQTSKGMMGQRQQGGGGGHQHIGSGDWRKDMLGPQAMREKYNRQQSRQQYKRSSAPVAPLKVTEHGYKVAAIMEDISPQDKLHRRVMSNLNRITAENFMQVTASLAELGIDEGWKLELVVRTIFDKAIQESYYCEIYSDMCMQLRRVLPEFEGDDSSKPMTFTRALITKCQEEFEALPEDLAPTPEEEAKANGDAQELEVIRSKKKERILGNMKFIGQLFLRQLLSGKVIKEVVGQLIFRSDEPEEHYIECVCILLQNIGSTLDQTERGRHLCTTFLSRLRDIKKMDYPSRLKFMIQDLIDNRSRGWVDRQGNPVGGRSKKAVKSVTLQGQEDSKRQAKVDEARRKMDELASEKREQKEAKERELQEARAFKVDKFKNSRDYFHEDGDLNSFLKDITAMVQNDPSCPPKMAENLVTWGSEDPRKAPKDAELIVELVRRGIIPFKVLNLVLRGFLEVLDDVAMDFPKAPEFYHRLFALLLIGDYSVEDGPSEFDPQLILSWKVLGSDEKSFDLAVKVLEQAKHLAGVSGVQQGLHFLRPLMKRMKHLDPSDDQDLDRMLDEAGLLKDETDSLITKLSADLKSKDFDAATRLISEGASGDLLGGKNALFERRVISALISSLRLAWSRDSWTARLSPAESLLRTVCGTGTETGVGSPNNRELHNQKRLIESLANAIYDARLPSKDVAGVYQAFINMGLIRQVVLQNWYSQPSSEPDHEVRKFIADGVKRVLAARSSDGETPPDSSAESVASPSPSTTQ</sequence>
<feature type="compositionally biased region" description="Low complexity" evidence="4">
    <location>
        <begin position="414"/>
        <end position="432"/>
    </location>
</feature>
<feature type="compositionally biased region" description="Low complexity" evidence="4">
    <location>
        <begin position="1722"/>
        <end position="1739"/>
    </location>
</feature>
<reference evidence="6 7" key="1">
    <citation type="submission" date="2020-04" db="EMBL/GenBank/DDBJ databases">
        <title>Perkinsus olseni comparative genomics.</title>
        <authorList>
            <person name="Bogema D.R."/>
        </authorList>
    </citation>
    <scope>NUCLEOTIDE SEQUENCE [LARGE SCALE GENOMIC DNA]</scope>
    <source>
        <strain evidence="6">ATCC PRA-179</strain>
    </source>
</reference>
<gene>
    <name evidence="6" type="ORF">FOZ61_008902</name>
</gene>
<evidence type="ECO:0000313" key="7">
    <source>
        <dbReference type="Proteomes" id="UP000570595"/>
    </source>
</evidence>
<feature type="compositionally biased region" description="Low complexity" evidence="4">
    <location>
        <begin position="71"/>
        <end position="81"/>
    </location>
</feature>
<feature type="compositionally biased region" description="Low complexity" evidence="4">
    <location>
        <begin position="571"/>
        <end position="584"/>
    </location>
</feature>
<feature type="compositionally biased region" description="Low complexity" evidence="4">
    <location>
        <begin position="594"/>
        <end position="609"/>
    </location>
</feature>
<evidence type="ECO:0000256" key="3">
    <source>
        <dbReference type="ARBA" id="ARBA00022917"/>
    </source>
</evidence>
<keyword evidence="2" id="KW-0396">Initiation factor</keyword>
<feature type="compositionally biased region" description="Low complexity" evidence="4">
    <location>
        <begin position="839"/>
        <end position="857"/>
    </location>
</feature>
<keyword evidence="3" id="KW-0648">Protein biosynthesis</keyword>
<feature type="compositionally biased region" description="Low complexity" evidence="4">
    <location>
        <begin position="250"/>
        <end position="266"/>
    </location>
</feature>
<evidence type="ECO:0000256" key="4">
    <source>
        <dbReference type="SAM" id="MobiDB-lite"/>
    </source>
</evidence>
<dbReference type="InterPro" id="IPR003890">
    <property type="entry name" value="MIF4G-like_typ-3"/>
</dbReference>
<feature type="compositionally biased region" description="Low complexity" evidence="4">
    <location>
        <begin position="392"/>
        <end position="402"/>
    </location>
</feature>
<feature type="compositionally biased region" description="Pro residues" evidence="4">
    <location>
        <begin position="761"/>
        <end position="772"/>
    </location>
</feature>
<dbReference type="SMART" id="SM00543">
    <property type="entry name" value="MIF4G"/>
    <property type="match status" value="1"/>
</dbReference>
<feature type="compositionally biased region" description="Basic and acidic residues" evidence="4">
    <location>
        <begin position="1316"/>
        <end position="1347"/>
    </location>
</feature>
<feature type="domain" description="MIF4G" evidence="5">
    <location>
        <begin position="1067"/>
        <end position="1290"/>
    </location>
</feature>
<feature type="compositionally biased region" description="Low complexity" evidence="4">
    <location>
        <begin position="524"/>
        <end position="533"/>
    </location>
</feature>
<feature type="compositionally biased region" description="Basic and acidic residues" evidence="4">
    <location>
        <begin position="456"/>
        <end position="469"/>
    </location>
</feature>
<feature type="compositionally biased region" description="Low complexity" evidence="4">
    <location>
        <begin position="1"/>
        <end position="18"/>
    </location>
</feature>
<feature type="compositionally biased region" description="Low complexity" evidence="4">
    <location>
        <begin position="652"/>
        <end position="679"/>
    </location>
</feature>
<dbReference type="GO" id="GO:0003729">
    <property type="term" value="F:mRNA binding"/>
    <property type="evidence" value="ECO:0007669"/>
    <property type="project" value="TreeGrafter"/>
</dbReference>
<feature type="compositionally biased region" description="Low complexity" evidence="4">
    <location>
        <begin position="218"/>
        <end position="229"/>
    </location>
</feature>
<dbReference type="SUPFAM" id="SSF48371">
    <property type="entry name" value="ARM repeat"/>
    <property type="match status" value="1"/>
</dbReference>
<feature type="region of interest" description="Disordered" evidence="4">
    <location>
        <begin position="695"/>
        <end position="923"/>
    </location>
</feature>
<dbReference type="OrthoDB" id="514777at2759"/>
<dbReference type="GO" id="GO:0003743">
    <property type="term" value="F:translation initiation factor activity"/>
    <property type="evidence" value="ECO:0007669"/>
    <property type="project" value="UniProtKB-KW"/>
</dbReference>
<proteinExistence type="inferred from homology"/>
<evidence type="ECO:0000256" key="1">
    <source>
        <dbReference type="ARBA" id="ARBA00005775"/>
    </source>
</evidence>
<dbReference type="Gene3D" id="1.25.40.180">
    <property type="match status" value="2"/>
</dbReference>
<evidence type="ECO:0000259" key="5">
    <source>
        <dbReference type="SMART" id="SM00543"/>
    </source>
</evidence>
<name>A0A7J6M647_PEROL</name>
<feature type="compositionally biased region" description="Low complexity" evidence="4">
    <location>
        <begin position="26"/>
        <end position="36"/>
    </location>
</feature>
<protein>
    <recommendedName>
        <fullName evidence="5">MIF4G domain-containing protein</fullName>
    </recommendedName>
</protein>
<evidence type="ECO:0000256" key="2">
    <source>
        <dbReference type="ARBA" id="ARBA00022540"/>
    </source>
</evidence>
<feature type="compositionally biased region" description="Low complexity" evidence="4">
    <location>
        <begin position="340"/>
        <end position="377"/>
    </location>
</feature>
<feature type="region of interest" description="Disordered" evidence="4">
    <location>
        <begin position="1294"/>
        <end position="1347"/>
    </location>
</feature>
<dbReference type="Proteomes" id="UP000570595">
    <property type="component" value="Unassembled WGS sequence"/>
</dbReference>
<organism evidence="6 7">
    <name type="scientific">Perkinsus olseni</name>
    <name type="common">Perkinsus atlanticus</name>
    <dbReference type="NCBI Taxonomy" id="32597"/>
    <lineage>
        <taxon>Eukaryota</taxon>
        <taxon>Sar</taxon>
        <taxon>Alveolata</taxon>
        <taxon>Perkinsozoa</taxon>
        <taxon>Perkinsea</taxon>
        <taxon>Perkinsida</taxon>
        <taxon>Perkinsidae</taxon>
        <taxon>Perkinsus</taxon>
    </lineage>
</organism>
<dbReference type="InterPro" id="IPR016024">
    <property type="entry name" value="ARM-type_fold"/>
</dbReference>
<accession>A0A7J6M647</accession>
<feature type="region of interest" description="Disordered" evidence="4">
    <location>
        <begin position="1714"/>
        <end position="1739"/>
    </location>
</feature>
<feature type="compositionally biased region" description="Polar residues" evidence="4">
    <location>
        <begin position="800"/>
        <end position="809"/>
    </location>
</feature>